<sequence>MNSPVINIKEKLKRKRASETSKSRCSPSPMGTRNPRGVTSASLTSWEPCRPQYGPTTVNLARSYKFTLICKIKLVLCSINREYRLRSHTFSGKNNRRPAPFSGRARAAPTPLSTPADLRDSKNENRHSARLKIHYIELSILQFDVEEQAVSGRDRWCTCSLPHRVLGTAERALRRRNVRAEGRGRASGARGCDGNNAADLGRGRSNIYEALKVDRFVRTRVRAAAGVCGPARPRRGVAKSPTVGSGDDVTEFLKTSISHPAYVCVRTNSALSYGCSRANRRIRVPRADPSRNRRNDHTLFEGANVEIFPKAAELRVFSPYSKNGNIARSCRDKNDVSDLPAVMTIETDTIRFGDDVPDHCQVNRNEGACCILTSLGFLSMLLITSYSDDGLSHHYSGGVARYGETVIPAAERKQRAGGGQHLAPADAVALLCTCGVKLVYALSLLAVTIASYELN</sequence>
<feature type="region of interest" description="Disordered" evidence="1">
    <location>
        <begin position="90"/>
        <end position="123"/>
    </location>
</feature>
<feature type="compositionally biased region" description="Polar residues" evidence="1">
    <location>
        <begin position="23"/>
        <end position="45"/>
    </location>
</feature>
<dbReference type="EMBL" id="BGZK01000004">
    <property type="protein sequence ID" value="GBP00065.1"/>
    <property type="molecule type" value="Genomic_DNA"/>
</dbReference>
<reference evidence="2 3" key="1">
    <citation type="journal article" date="2019" name="Commun. Biol.">
        <title>The bagworm genome reveals a unique fibroin gene that provides high tensile strength.</title>
        <authorList>
            <person name="Kono N."/>
            <person name="Nakamura H."/>
            <person name="Ohtoshi R."/>
            <person name="Tomita M."/>
            <person name="Numata K."/>
            <person name="Arakawa K."/>
        </authorList>
    </citation>
    <scope>NUCLEOTIDE SEQUENCE [LARGE SCALE GENOMIC DNA]</scope>
</reference>
<accession>A0A4C1SDB0</accession>
<gene>
    <name evidence="2" type="ORF">EVAR_74380_1</name>
</gene>
<feature type="region of interest" description="Disordered" evidence="1">
    <location>
        <begin position="11"/>
        <end position="46"/>
    </location>
</feature>
<evidence type="ECO:0000256" key="1">
    <source>
        <dbReference type="SAM" id="MobiDB-lite"/>
    </source>
</evidence>
<organism evidence="2 3">
    <name type="scientific">Eumeta variegata</name>
    <name type="common">Bagworm moth</name>
    <name type="synonym">Eumeta japonica</name>
    <dbReference type="NCBI Taxonomy" id="151549"/>
    <lineage>
        <taxon>Eukaryota</taxon>
        <taxon>Metazoa</taxon>
        <taxon>Ecdysozoa</taxon>
        <taxon>Arthropoda</taxon>
        <taxon>Hexapoda</taxon>
        <taxon>Insecta</taxon>
        <taxon>Pterygota</taxon>
        <taxon>Neoptera</taxon>
        <taxon>Endopterygota</taxon>
        <taxon>Lepidoptera</taxon>
        <taxon>Glossata</taxon>
        <taxon>Ditrysia</taxon>
        <taxon>Tineoidea</taxon>
        <taxon>Psychidae</taxon>
        <taxon>Oiketicinae</taxon>
        <taxon>Eumeta</taxon>
    </lineage>
</organism>
<dbReference type="Proteomes" id="UP000299102">
    <property type="component" value="Unassembled WGS sequence"/>
</dbReference>
<proteinExistence type="predicted"/>
<evidence type="ECO:0000313" key="3">
    <source>
        <dbReference type="Proteomes" id="UP000299102"/>
    </source>
</evidence>
<dbReference type="AlphaFoldDB" id="A0A4C1SDB0"/>
<protein>
    <submittedName>
        <fullName evidence="2">Uncharacterized protein</fullName>
    </submittedName>
</protein>
<comment type="caution">
    <text evidence="2">The sequence shown here is derived from an EMBL/GenBank/DDBJ whole genome shotgun (WGS) entry which is preliminary data.</text>
</comment>
<keyword evidence="3" id="KW-1185">Reference proteome</keyword>
<name>A0A4C1SDB0_EUMVA</name>
<evidence type="ECO:0000313" key="2">
    <source>
        <dbReference type="EMBL" id="GBP00065.1"/>
    </source>
</evidence>